<dbReference type="STRING" id="1365824.V5EU45"/>
<dbReference type="SUPFAM" id="SSF53474">
    <property type="entry name" value="alpha/beta-Hydrolases"/>
    <property type="match status" value="1"/>
</dbReference>
<evidence type="ECO:0000256" key="3">
    <source>
        <dbReference type="SAM" id="MobiDB-lite"/>
    </source>
</evidence>
<name>V5EU45_KALBG</name>
<keyword evidence="4" id="KW-0812">Transmembrane</keyword>
<dbReference type="PROSITE" id="PS00122">
    <property type="entry name" value="CARBOXYLESTERASE_B_1"/>
    <property type="match status" value="1"/>
</dbReference>
<dbReference type="AlphaFoldDB" id="V5EU45"/>
<evidence type="ECO:0000256" key="4">
    <source>
        <dbReference type="SAM" id="Phobius"/>
    </source>
</evidence>
<keyword evidence="5" id="KW-0732">Signal</keyword>
<feature type="transmembrane region" description="Helical" evidence="4">
    <location>
        <begin position="642"/>
        <end position="665"/>
    </location>
</feature>
<reference evidence="8" key="1">
    <citation type="journal article" date="2013" name="Genome Announc.">
        <title>Draft genome sequence of Pseudozyma brasiliensis sp. nov. strain GHG001, a high producer of endo-1,4-xylanase isolated from an insect pest of sugarcane.</title>
        <authorList>
            <person name="Oliveira J.V.D.C."/>
            <person name="dos Santos R.A.C."/>
            <person name="Borges T.A."/>
            <person name="Riano-Pachon D.M."/>
            <person name="Goldman G.H."/>
        </authorList>
    </citation>
    <scope>NUCLEOTIDE SEQUENCE [LARGE SCALE GENOMIC DNA]</scope>
    <source>
        <strain evidence="8">GHG001</strain>
    </source>
</reference>
<gene>
    <name evidence="7" type="ORF">PSEUBRA_SCAF14g01634</name>
</gene>
<keyword evidence="8" id="KW-1185">Reference proteome</keyword>
<feature type="region of interest" description="Disordered" evidence="3">
    <location>
        <begin position="837"/>
        <end position="864"/>
    </location>
</feature>
<organism evidence="7 8">
    <name type="scientific">Kalmanozyma brasiliensis (strain GHG001)</name>
    <name type="common">Yeast</name>
    <name type="synonym">Pseudozyma brasiliensis</name>
    <dbReference type="NCBI Taxonomy" id="1365824"/>
    <lineage>
        <taxon>Eukaryota</taxon>
        <taxon>Fungi</taxon>
        <taxon>Dikarya</taxon>
        <taxon>Basidiomycota</taxon>
        <taxon>Ustilaginomycotina</taxon>
        <taxon>Ustilaginomycetes</taxon>
        <taxon>Ustilaginales</taxon>
        <taxon>Ustilaginaceae</taxon>
        <taxon>Kalmanozyma</taxon>
    </lineage>
</organism>
<dbReference type="GO" id="GO:0052689">
    <property type="term" value="F:carboxylic ester hydrolase activity"/>
    <property type="evidence" value="ECO:0007669"/>
    <property type="project" value="TreeGrafter"/>
</dbReference>
<evidence type="ECO:0000313" key="7">
    <source>
        <dbReference type="EMBL" id="EST08875.1"/>
    </source>
</evidence>
<keyword evidence="4" id="KW-1133">Transmembrane helix</keyword>
<evidence type="ECO:0000256" key="2">
    <source>
        <dbReference type="ARBA" id="ARBA00022801"/>
    </source>
</evidence>
<keyword evidence="4" id="KW-0472">Membrane</keyword>
<dbReference type="OMA" id="RSCAIFG"/>
<dbReference type="InterPro" id="IPR019826">
    <property type="entry name" value="Carboxylesterase_B_AS"/>
</dbReference>
<protein>
    <recommendedName>
        <fullName evidence="6">Carboxylesterase type B domain-containing protein</fullName>
    </recommendedName>
</protein>
<accession>V5EU45</accession>
<feature type="region of interest" description="Disordered" evidence="3">
    <location>
        <begin position="782"/>
        <end position="813"/>
    </location>
</feature>
<feature type="compositionally biased region" description="Low complexity" evidence="3">
    <location>
        <begin position="876"/>
        <end position="896"/>
    </location>
</feature>
<dbReference type="Proteomes" id="UP000019377">
    <property type="component" value="Unassembled WGS sequence"/>
</dbReference>
<dbReference type="PANTHER" id="PTHR43918">
    <property type="entry name" value="ACETYLCHOLINESTERASE"/>
    <property type="match status" value="1"/>
</dbReference>
<dbReference type="eggNOG" id="KOG4389">
    <property type="taxonomic scope" value="Eukaryota"/>
</dbReference>
<feature type="chain" id="PRO_5007329630" description="Carboxylesterase type B domain-containing protein" evidence="5">
    <location>
        <begin position="26"/>
        <end position="961"/>
    </location>
</feature>
<feature type="signal peptide" evidence="5">
    <location>
        <begin position="1"/>
        <end position="25"/>
    </location>
</feature>
<dbReference type="Pfam" id="PF03134">
    <property type="entry name" value="TB2_DP1_HVA22"/>
    <property type="match status" value="1"/>
</dbReference>
<dbReference type="InterPro" id="IPR029058">
    <property type="entry name" value="AB_hydrolase_fold"/>
</dbReference>
<evidence type="ECO:0000259" key="6">
    <source>
        <dbReference type="Pfam" id="PF00135"/>
    </source>
</evidence>
<proteinExistence type="inferred from homology"/>
<dbReference type="Pfam" id="PF00135">
    <property type="entry name" value="COesterase"/>
    <property type="match status" value="1"/>
</dbReference>
<dbReference type="EMBL" id="KI545856">
    <property type="protein sequence ID" value="EST08875.1"/>
    <property type="molecule type" value="Genomic_DNA"/>
</dbReference>
<dbReference type="InterPro" id="IPR002018">
    <property type="entry name" value="CarbesteraseB"/>
</dbReference>
<evidence type="ECO:0000256" key="5">
    <source>
        <dbReference type="SAM" id="SignalP"/>
    </source>
</evidence>
<dbReference type="PANTHER" id="PTHR43918:SF4">
    <property type="entry name" value="CARBOXYLIC ESTER HYDROLASE"/>
    <property type="match status" value="1"/>
</dbReference>
<evidence type="ECO:0000256" key="1">
    <source>
        <dbReference type="ARBA" id="ARBA00005964"/>
    </source>
</evidence>
<sequence>MRSTIKFAPVFAALCLSTWCSPSNALPSQARIEPIDIASTLLARQASADNSSSINSNNTADCTNCTNLGNLNNPLPVSSSDPVVQVRNGSYAGITISPIPANATLSGFGTNRTQEAFLGIPYAQQPVGQLRFNRPQSLNETWDDIRSAKRYSEICFAVGTDSSYNPPYVTYKNGEECLTLNVVRPTNATQEGEKLPVFVWVYGGGFTSGGSADRRYNASFIVDKSVELGQPIMFVSLNYRVNVLGFPVGTEAREAGVQNLGLYDQRLALHWIQENIGAFGGDKDKVTIVGESAGGASMFFQLTAFGGRNDNLFRGAIAESPYYATQLETENTTASWNEQWASLAEYANCSNGNSTLDCLRTVPLETIKQWSVTYNQTLSLFNPVQDGDLVEDDLQESFLQGKFVKNASVVLVNNLDEGISFGVRGVNNTQDIVKALNASQDLPDGWLTQDTRSRIANVYPDNEDIYPPFQAGAGLLPATAGVLGMNDRRSCAIFGDLRFIGPRRQAAEQLARGSERKIYTGRFDQLSYLSTVAQGAQHFQEVSSVFRNPLASQNALGPLRKDVELANEMSSYWISFVASGDPNRAKEEGKLGGEAPTWPVYQPDGSREELAFVRDGLGRRTRVVKDNYRREALALARSSPSMALLLLHLPTLALNAGATLVYPLYSSYKAVTSPTTSLAEMEVWLVYWSVFACFSLLETLFGFLWSWVPFYYELRLMFNIWLVAPQTRGATWVYVHHLHPFLAGNQSAIDGWVDEVKHRAKGRVDGVLGGLWSASLASAEGAAPSGAGGKEARHRPPVGNAPPPPTQHNPAQAPLSLVGNLMKTYAPVAIASAKTFLDSKAPPPNTTAYSIPSSSKGGDAQARRRQLEAQLAALDAGIGSSPSSESVSSEDGGVPVTMINPKKRSPRNSFGGGGDGKGSLRSRIVSSGSGRTVKAAMGESYDLLDQNDLGPVQKKGWFGSN</sequence>
<dbReference type="eggNOG" id="KOG1726">
    <property type="taxonomic scope" value="Eukaryota"/>
</dbReference>
<comment type="similarity">
    <text evidence="1">Belongs to the type-B carboxylesterase/lipase family.</text>
</comment>
<dbReference type="OrthoDB" id="408631at2759"/>
<dbReference type="ESTHER" id="psebg-v5eu45">
    <property type="family name" value="Fungal_carboxylesterase_lipase"/>
</dbReference>
<dbReference type="Gene3D" id="3.40.50.1820">
    <property type="entry name" value="alpha/beta hydrolase"/>
    <property type="match status" value="1"/>
</dbReference>
<feature type="transmembrane region" description="Helical" evidence="4">
    <location>
        <begin position="685"/>
        <end position="708"/>
    </location>
</feature>
<dbReference type="InterPro" id="IPR050654">
    <property type="entry name" value="AChE-related_enzymes"/>
</dbReference>
<feature type="domain" description="Carboxylesterase type B" evidence="6">
    <location>
        <begin position="111"/>
        <end position="603"/>
    </location>
</feature>
<feature type="region of interest" description="Disordered" evidence="3">
    <location>
        <begin position="876"/>
        <end position="961"/>
    </location>
</feature>
<dbReference type="InterPro" id="IPR004345">
    <property type="entry name" value="TB2_DP1_HVA22"/>
</dbReference>
<dbReference type="GeneID" id="27417427"/>
<dbReference type="HOGENOM" id="CLU_307572_0_0_1"/>
<keyword evidence="2" id="KW-0378">Hydrolase</keyword>
<evidence type="ECO:0000313" key="8">
    <source>
        <dbReference type="Proteomes" id="UP000019377"/>
    </source>
</evidence>
<feature type="compositionally biased region" description="Polar residues" evidence="3">
    <location>
        <begin position="846"/>
        <end position="856"/>
    </location>
</feature>